<dbReference type="PANTHER" id="PTHR48111:SF2">
    <property type="entry name" value="RESPONSE REGULATOR SAER"/>
    <property type="match status" value="1"/>
</dbReference>
<dbReference type="InterPro" id="IPR036388">
    <property type="entry name" value="WH-like_DNA-bd_sf"/>
</dbReference>
<dbReference type="Pfam" id="PF00072">
    <property type="entry name" value="Response_reg"/>
    <property type="match status" value="1"/>
</dbReference>
<evidence type="ECO:0000259" key="8">
    <source>
        <dbReference type="PROSITE" id="PS50110"/>
    </source>
</evidence>
<keyword evidence="6" id="KW-0597">Phosphoprotein</keyword>
<dbReference type="eggNOG" id="COG0745">
    <property type="taxonomic scope" value="Bacteria"/>
</dbReference>
<evidence type="ECO:0000313" key="11">
    <source>
        <dbReference type="Proteomes" id="UP000003136"/>
    </source>
</evidence>
<protein>
    <recommendedName>
        <fullName evidence="1">Stage 0 sporulation protein A homolog</fullName>
    </recommendedName>
</protein>
<dbReference type="InterPro" id="IPR011006">
    <property type="entry name" value="CheY-like_superfamily"/>
</dbReference>
<dbReference type="GO" id="GO:0032993">
    <property type="term" value="C:protein-DNA complex"/>
    <property type="evidence" value="ECO:0007669"/>
    <property type="project" value="TreeGrafter"/>
</dbReference>
<reference evidence="10 11" key="2">
    <citation type="submission" date="2008-11" db="EMBL/GenBank/DDBJ databases">
        <authorList>
            <person name="Fulton L."/>
            <person name="Clifton S."/>
            <person name="Fulton B."/>
            <person name="Xu J."/>
            <person name="Minx P."/>
            <person name="Pepin K.H."/>
            <person name="Johnson M."/>
            <person name="Bhonagiri V."/>
            <person name="Nash W.E."/>
            <person name="Mardis E.R."/>
            <person name="Wilson R.K."/>
        </authorList>
    </citation>
    <scope>NUCLEOTIDE SEQUENCE [LARGE SCALE GENOMIC DNA]</scope>
    <source>
        <strain evidence="10 11">ATCC 43243</strain>
    </source>
</reference>
<evidence type="ECO:0000256" key="5">
    <source>
        <dbReference type="ARBA" id="ARBA00024867"/>
    </source>
</evidence>
<dbReference type="GO" id="GO:0005829">
    <property type="term" value="C:cytosol"/>
    <property type="evidence" value="ECO:0007669"/>
    <property type="project" value="TreeGrafter"/>
</dbReference>
<feature type="DNA-binding region" description="OmpR/PhoB-type" evidence="7">
    <location>
        <begin position="141"/>
        <end position="240"/>
    </location>
</feature>
<dbReference type="SMART" id="SM00862">
    <property type="entry name" value="Trans_reg_C"/>
    <property type="match status" value="1"/>
</dbReference>
<comment type="caution">
    <text evidence="10">The sequence shown here is derived from an EMBL/GenBank/DDBJ whole genome shotgun (WGS) entry which is preliminary data.</text>
</comment>
<dbReference type="InterPro" id="IPR001789">
    <property type="entry name" value="Sig_transdc_resp-reg_receiver"/>
</dbReference>
<keyword evidence="4" id="KW-0804">Transcription</keyword>
<comment type="function">
    <text evidence="5">May play the central regulatory role in sporulation. It may be an element of the effector pathway responsible for the activation of sporulation genes in response to nutritional stress. Spo0A may act in concert with spo0H (a sigma factor) to control the expression of some genes that are critical to the sporulation process.</text>
</comment>
<dbReference type="GO" id="GO:0000156">
    <property type="term" value="F:phosphorelay response regulator activity"/>
    <property type="evidence" value="ECO:0007669"/>
    <property type="project" value="TreeGrafter"/>
</dbReference>
<gene>
    <name evidence="10" type="ORF">BACPEC_01817</name>
</gene>
<accession>B7ARW3</accession>
<dbReference type="PROSITE" id="PS50110">
    <property type="entry name" value="RESPONSE_REGULATORY"/>
    <property type="match status" value="1"/>
</dbReference>
<evidence type="ECO:0000256" key="6">
    <source>
        <dbReference type="PROSITE-ProRule" id="PRU00169"/>
    </source>
</evidence>
<dbReference type="STRING" id="483218.BACPEC_01817"/>
<dbReference type="GO" id="GO:0000976">
    <property type="term" value="F:transcription cis-regulatory region binding"/>
    <property type="evidence" value="ECO:0007669"/>
    <property type="project" value="TreeGrafter"/>
</dbReference>
<proteinExistence type="predicted"/>
<dbReference type="CDD" id="cd17574">
    <property type="entry name" value="REC_OmpR"/>
    <property type="match status" value="1"/>
</dbReference>
<dbReference type="PROSITE" id="PS51755">
    <property type="entry name" value="OMPR_PHOB"/>
    <property type="match status" value="1"/>
</dbReference>
<dbReference type="EMBL" id="ABVQ01000036">
    <property type="protein sequence ID" value="EEC57309.1"/>
    <property type="molecule type" value="Genomic_DNA"/>
</dbReference>
<keyword evidence="3 7" id="KW-0238">DNA-binding</keyword>
<sequence length="240" mass="27462">MGKPLGRKQNIGIESRETMAKILAVDDEPAILEMIESILNKDGHLVTKVSNPLKINMEELHRYDLILLDIMMPGIDGFELCKRIRALVDCPILFLTAKTEENSLVNGLSLGADDYISKPFGVMELRARINAHLRREHREHSVRMVLGRVCIQMSQKKLLMDDKELPFTKAEYEICEFLAKNRGQVFSKEQILEAVFGFDNESNDSTIITHIKNIRAKFADYDYMPIKTVCSLGIGYKWEE</sequence>
<evidence type="ECO:0000259" key="9">
    <source>
        <dbReference type="PROSITE" id="PS51755"/>
    </source>
</evidence>
<feature type="domain" description="Response regulatory" evidence="8">
    <location>
        <begin position="21"/>
        <end position="133"/>
    </location>
</feature>
<dbReference type="HOGENOM" id="CLU_000445_30_3_9"/>
<dbReference type="CDD" id="cd00383">
    <property type="entry name" value="trans_reg_C"/>
    <property type="match status" value="1"/>
</dbReference>
<keyword evidence="2" id="KW-0805">Transcription regulation</keyword>
<feature type="domain" description="OmpR/PhoB-type" evidence="9">
    <location>
        <begin position="141"/>
        <end position="240"/>
    </location>
</feature>
<evidence type="ECO:0000256" key="7">
    <source>
        <dbReference type="PROSITE-ProRule" id="PRU01091"/>
    </source>
</evidence>
<dbReference type="GO" id="GO:0006355">
    <property type="term" value="P:regulation of DNA-templated transcription"/>
    <property type="evidence" value="ECO:0007669"/>
    <property type="project" value="InterPro"/>
</dbReference>
<dbReference type="InterPro" id="IPR039420">
    <property type="entry name" value="WalR-like"/>
</dbReference>
<evidence type="ECO:0000313" key="10">
    <source>
        <dbReference type="EMBL" id="EEC57309.1"/>
    </source>
</evidence>
<evidence type="ECO:0000256" key="4">
    <source>
        <dbReference type="ARBA" id="ARBA00023163"/>
    </source>
</evidence>
<name>B7ARW3_9FIRM</name>
<evidence type="ECO:0000256" key="2">
    <source>
        <dbReference type="ARBA" id="ARBA00023015"/>
    </source>
</evidence>
<dbReference type="SMART" id="SM00448">
    <property type="entry name" value="REC"/>
    <property type="match status" value="1"/>
</dbReference>
<keyword evidence="11" id="KW-1185">Reference proteome</keyword>
<evidence type="ECO:0000256" key="3">
    <source>
        <dbReference type="ARBA" id="ARBA00023125"/>
    </source>
</evidence>
<dbReference type="AlphaFoldDB" id="B7ARW3"/>
<evidence type="ECO:0000256" key="1">
    <source>
        <dbReference type="ARBA" id="ARBA00018672"/>
    </source>
</evidence>
<dbReference type="Gene3D" id="6.10.250.690">
    <property type="match status" value="1"/>
</dbReference>
<dbReference type="InterPro" id="IPR001867">
    <property type="entry name" value="OmpR/PhoB-type_DNA-bd"/>
</dbReference>
<dbReference type="Gene3D" id="3.40.50.2300">
    <property type="match status" value="1"/>
</dbReference>
<reference evidence="10 11" key="1">
    <citation type="submission" date="2008-11" db="EMBL/GenBank/DDBJ databases">
        <title>Draft genome sequence of Bacteroides pectinophilus (ATCC 43243).</title>
        <authorList>
            <person name="Sudarsanam P."/>
            <person name="Ley R."/>
            <person name="Guruge J."/>
            <person name="Turnbaugh P.J."/>
            <person name="Mahowald M."/>
            <person name="Liep D."/>
            <person name="Gordon J."/>
        </authorList>
    </citation>
    <scope>NUCLEOTIDE SEQUENCE [LARGE SCALE GENOMIC DNA]</scope>
    <source>
        <strain evidence="10 11">ATCC 43243</strain>
    </source>
</reference>
<dbReference type="Gene3D" id="1.10.10.10">
    <property type="entry name" value="Winged helix-like DNA-binding domain superfamily/Winged helix DNA-binding domain"/>
    <property type="match status" value="1"/>
</dbReference>
<organism evidence="10 11">
    <name type="scientific">[Bacteroides] pectinophilus ATCC 43243</name>
    <dbReference type="NCBI Taxonomy" id="483218"/>
    <lineage>
        <taxon>Bacteria</taxon>
        <taxon>Bacillati</taxon>
        <taxon>Bacillota</taxon>
        <taxon>Clostridia</taxon>
        <taxon>Eubacteriales</taxon>
    </lineage>
</organism>
<dbReference type="SUPFAM" id="SSF52172">
    <property type="entry name" value="CheY-like"/>
    <property type="match status" value="1"/>
</dbReference>
<feature type="modified residue" description="4-aspartylphosphate" evidence="6">
    <location>
        <position position="69"/>
    </location>
</feature>
<dbReference type="Pfam" id="PF00486">
    <property type="entry name" value="Trans_reg_C"/>
    <property type="match status" value="1"/>
</dbReference>
<dbReference type="PANTHER" id="PTHR48111">
    <property type="entry name" value="REGULATOR OF RPOS"/>
    <property type="match status" value="1"/>
</dbReference>
<dbReference type="Proteomes" id="UP000003136">
    <property type="component" value="Unassembled WGS sequence"/>
</dbReference>